<gene>
    <name evidence="1" type="primary">Necator_chrII.g4226</name>
    <name evidence="1" type="ORF">RB195_016434</name>
</gene>
<name>A0ABR1C463_NECAM</name>
<dbReference type="Proteomes" id="UP001303046">
    <property type="component" value="Unassembled WGS sequence"/>
</dbReference>
<dbReference type="EMBL" id="JAVFWL010000002">
    <property type="protein sequence ID" value="KAK6732056.1"/>
    <property type="molecule type" value="Genomic_DNA"/>
</dbReference>
<evidence type="ECO:0000313" key="1">
    <source>
        <dbReference type="EMBL" id="KAK6732056.1"/>
    </source>
</evidence>
<organism evidence="1 2">
    <name type="scientific">Necator americanus</name>
    <name type="common">Human hookworm</name>
    <dbReference type="NCBI Taxonomy" id="51031"/>
    <lineage>
        <taxon>Eukaryota</taxon>
        <taxon>Metazoa</taxon>
        <taxon>Ecdysozoa</taxon>
        <taxon>Nematoda</taxon>
        <taxon>Chromadorea</taxon>
        <taxon>Rhabditida</taxon>
        <taxon>Rhabditina</taxon>
        <taxon>Rhabditomorpha</taxon>
        <taxon>Strongyloidea</taxon>
        <taxon>Ancylostomatidae</taxon>
        <taxon>Bunostominae</taxon>
        <taxon>Necator</taxon>
    </lineage>
</organism>
<protein>
    <submittedName>
        <fullName evidence="1">Uncharacterized protein</fullName>
    </submittedName>
</protein>
<comment type="caution">
    <text evidence="1">The sequence shown here is derived from an EMBL/GenBank/DDBJ whole genome shotgun (WGS) entry which is preliminary data.</text>
</comment>
<sequence length="115" mass="12874">MNNCIRSQALLLNGINTDRQTMELLKSSASGMFTVYVWKTLTVNDLQIHLSTMRLGDEPLMNGSKAKIAPSTVMVKSTIRESCRPDVFQASSDKNYPMKRTLSERKCCTDGNLLI</sequence>
<evidence type="ECO:0000313" key="2">
    <source>
        <dbReference type="Proteomes" id="UP001303046"/>
    </source>
</evidence>
<accession>A0ABR1C463</accession>
<keyword evidence="2" id="KW-1185">Reference proteome</keyword>
<reference evidence="1 2" key="1">
    <citation type="submission" date="2023-08" db="EMBL/GenBank/DDBJ databases">
        <title>A Necator americanus chromosomal reference genome.</title>
        <authorList>
            <person name="Ilik V."/>
            <person name="Petrzelkova K.J."/>
            <person name="Pardy F."/>
            <person name="Fuh T."/>
            <person name="Niatou-Singa F.S."/>
            <person name="Gouil Q."/>
            <person name="Baker L."/>
            <person name="Ritchie M.E."/>
            <person name="Jex A.R."/>
            <person name="Gazzola D."/>
            <person name="Li H."/>
            <person name="Toshio Fujiwara R."/>
            <person name="Zhan B."/>
            <person name="Aroian R.V."/>
            <person name="Pafco B."/>
            <person name="Schwarz E.M."/>
        </authorList>
    </citation>
    <scope>NUCLEOTIDE SEQUENCE [LARGE SCALE GENOMIC DNA]</scope>
    <source>
        <strain evidence="1 2">Aroian</strain>
        <tissue evidence="1">Whole animal</tissue>
    </source>
</reference>
<proteinExistence type="predicted"/>